<organism evidence="1 2">
    <name type="scientific">Echinops telfairi</name>
    <name type="common">Lesser hedgehog tenrec</name>
    <dbReference type="NCBI Taxonomy" id="9371"/>
    <lineage>
        <taxon>Eukaryota</taxon>
        <taxon>Metazoa</taxon>
        <taxon>Chordata</taxon>
        <taxon>Craniata</taxon>
        <taxon>Vertebrata</taxon>
        <taxon>Euteleostomi</taxon>
        <taxon>Mammalia</taxon>
        <taxon>Eutheria</taxon>
        <taxon>Afrotheria</taxon>
        <taxon>Tenrecidae</taxon>
        <taxon>Tenrecinae</taxon>
        <taxon>Echinops</taxon>
    </lineage>
</organism>
<keyword evidence="1" id="KW-1185">Reference proteome</keyword>
<evidence type="ECO:0000313" key="2">
    <source>
        <dbReference type="RefSeq" id="XP_045151900.1"/>
    </source>
</evidence>
<sequence length="449" mass="48371">MHLGFLQDSRTPDLVIGADTIVTVGGLILEKPVDKQDAYRMLSRWVPGRPACTWPLPLPLPRLLCVSLHLLCSVHETPTPQRNQDKAGGYGIQALGGMLVERVHGDFLNVVGFPLNRFCKQLSRLYCPEARQGGQRDPHLPADPLDASGDQDSRPGPACNGAVDAPPPVPWELLGLMDGFQGSQVLFTACRLAVFDVLKDGALLSAAEVAGRIEASLSGTEWLLAACADLGLLERREEGYCNTEPANRHLVSGGRHALRGLVSLCDSHSRDFSDLEAAVRQGGVLLHTVTGRRPEDVWKGPDLDSGGDGGRLQVLAARHELAGLSAHAVATAFDLSGFRAACHLGGGTGALALALAREHPHLRVTVFDHPDSVRLAAEERFQPWALQAAGVRFVAGDLFKDPLPEADLFVLSSLLQDWPEDRVQALLSRLSQHCQPGERIVDQVSVPAR</sequence>
<evidence type="ECO:0000313" key="1">
    <source>
        <dbReference type="Proteomes" id="UP000694863"/>
    </source>
</evidence>
<dbReference type="RefSeq" id="XP_045151900.1">
    <property type="nucleotide sequence ID" value="XM_045295965.1"/>
</dbReference>
<reference evidence="2" key="1">
    <citation type="submission" date="2025-08" db="UniProtKB">
        <authorList>
            <consortium name="RefSeq"/>
        </authorList>
    </citation>
    <scope>IDENTIFICATION</scope>
</reference>
<dbReference type="Proteomes" id="UP000694863">
    <property type="component" value="Unplaced"/>
</dbReference>
<name>A0AC55DJI0_ECHTE</name>
<gene>
    <name evidence="2" type="primary">ASMTL</name>
</gene>
<protein>
    <submittedName>
        <fullName evidence="2">Probable bifunctional dTTP/UTP pyrophosphatase/methyltransferase protein</fullName>
    </submittedName>
</protein>
<accession>A0AC55DJI0</accession>
<proteinExistence type="predicted"/>